<dbReference type="OrthoDB" id="10678138at2759"/>
<feature type="region of interest" description="Disordered" evidence="1">
    <location>
        <begin position="118"/>
        <end position="226"/>
    </location>
</feature>
<gene>
    <name evidence="3" type="ORF">OSTQU699_LOCUS6733</name>
</gene>
<feature type="compositionally biased region" description="Polar residues" evidence="1">
    <location>
        <begin position="53"/>
        <end position="65"/>
    </location>
</feature>
<evidence type="ECO:0000259" key="2">
    <source>
        <dbReference type="PROSITE" id="PS51072"/>
    </source>
</evidence>
<feature type="region of interest" description="Disordered" evidence="1">
    <location>
        <begin position="757"/>
        <end position="800"/>
    </location>
</feature>
<protein>
    <recommendedName>
        <fullName evidence="2">MHD domain-containing protein</fullName>
    </recommendedName>
</protein>
<feature type="compositionally biased region" description="Polar residues" evidence="1">
    <location>
        <begin position="1139"/>
        <end position="1149"/>
    </location>
</feature>
<feature type="compositionally biased region" description="Polar residues" evidence="1">
    <location>
        <begin position="140"/>
        <end position="157"/>
    </location>
</feature>
<feature type="compositionally biased region" description="Low complexity" evidence="1">
    <location>
        <begin position="1016"/>
        <end position="1036"/>
    </location>
</feature>
<feature type="compositionally biased region" description="Pro residues" evidence="1">
    <location>
        <begin position="128"/>
        <end position="138"/>
    </location>
</feature>
<sequence>MALMSNCVHHLRTSYKLYRVCPKMGKESEALEEREEISRQQPSHDVIMRGHWGSQQPRRAQTSDGDSGKGSHSRMSTYDEVMLQAESSDSDGENSSSQGTSQTHDLLSQMRIKSLRHVQKTAADVPKLTPPPLAPPGTPILQTRSSIGGASSASWRQGSPDIDEGAFPLKSAHSGSSGPSPYRAPSPSFSQSSGLHERGATIAYGDSSGSMGWPGSLARRSTSQGMDLIPPPFPTKPAGHLRGEVNVDSGPWGPFVGSATANLAAQFLTSQELEEQGWGARGGQGVFASELVGSQRVGSRAPAGFLQAAPHAAASSKGFAVAWPENGTGEWKGHEAGSTTLSIGTQEVETPVSQVAPLQEDWFQVKEFRKMSDGFEDDAPPWETGDSAEYQRGITAPPVSFQPYVDAVDDGFGDDAPPWATDRAKSLGADMAVRAEFEAASTAAAAAAPSGDVQRHDWFEAGKDGQGRVDKFADDAKSWNGSETTRDPNQNLSSDGAGAVLGASGLMANDATPSRQQAGAGTNTLEWNGEASEVPDSGLRFEDDAPPWGNVGLPTASPANVEMITSEQLNPQSESSNVGSMLADAPPQWASDGLPSLNPVSVESPSEVASAVQPVREPLSPTGWQSFDHNFSNEAPAAGARELGGEVPWGLGATDNVLATESSISQQGTGRDGNCAESSQRLAPSSSDDQFFEAEGIVVEGGDAVPYSPEGPGAPSLSQSKQTSKLEKDGDQDAQQGKSSMGICASPIALDVGSAVSVGDQAGTSPPDAEVVAEIPDPAGSVSSSAPTGPLDQRHSNALDGKISLDSASFLAKLQPDGPSLNSNLTKTGSLDSEPSAEIWRSCSATDMEGVGLGEKEPTKGSSETMVPLPESSSLNRGTAVNQAPKGPGVDALQKEAMDDLALHGPNWEGEKVEAVPSDHKAFPDTSAVQPTMAVPNRDSSDVSSLLTADRWSSGQEGFVDSHQFLPPSELVNRDAFATPPTPAGTTAVRPEATDPNADHRGSSREDDAEGGGADAGEWPLPLAPAAAGPDDPAPGSQQGLLDVAGAVEAASPDLQPSASTTAATTGEPAAAAVPMAAGAEASSEEPAPQGEARCAAVSADGGVANPSQVAPASATGAPHQATDIAPSSLPRPDDAQALLQSGDQQLPRTGSAPDVAASPKSPREGPAGASFAETWFGQQPSSDDPLSPTSAATDRSADADNRSAMADDSYPVDGSLDAGPPSFSAAQLRVLIPELDERMRQGAVFQPVPEDRPLEDASGPATWEAFGQQPAANLVSPTNPWGAPPMVSPTNPWVEDDALMRFDAPPPTPQASGVEAALVDAGMPLLTVVETVSARFAGECLTRYGIHGRVALKLAQPPKVAENGGRGSEKGGLDEFRLVLRMKCVQRNVDTGSLRANGALLEEPGRERAKAGDVRCSLSMNEARVGIVESRQLAWGLGKCVRGAAAAGEGGRAREVELLRYTIRPQALAGAPLHIHVQWRRPRRAGQRLLVDIALSANPKLTICLWGVIVTLRGMPQLVLRPNGQPEGESQPRADWNREENAFQWRLAGIDPEEPPRHLRLAVAESWDRPGPNSSQSLSRDDSPPTLCAEVRFVMPHTTLSRTIVEAAVEPKYSDGSAAKNLLWEKMSLSGDYAADTRYD</sequence>
<organism evidence="3 4">
    <name type="scientific">Ostreobium quekettii</name>
    <dbReference type="NCBI Taxonomy" id="121088"/>
    <lineage>
        <taxon>Eukaryota</taxon>
        <taxon>Viridiplantae</taxon>
        <taxon>Chlorophyta</taxon>
        <taxon>core chlorophytes</taxon>
        <taxon>Ulvophyceae</taxon>
        <taxon>TCBD clade</taxon>
        <taxon>Bryopsidales</taxon>
        <taxon>Ostreobineae</taxon>
        <taxon>Ostreobiaceae</taxon>
        <taxon>Ostreobium</taxon>
    </lineage>
</organism>
<evidence type="ECO:0000256" key="1">
    <source>
        <dbReference type="SAM" id="MobiDB-lite"/>
    </source>
</evidence>
<comment type="caution">
    <text evidence="3">The sequence shown here is derived from an EMBL/GenBank/DDBJ whole genome shotgun (WGS) entry which is preliminary data.</text>
</comment>
<feature type="compositionally biased region" description="Low complexity" evidence="1">
    <location>
        <begin position="976"/>
        <end position="991"/>
    </location>
</feature>
<dbReference type="EMBL" id="CAJHUC010001517">
    <property type="protein sequence ID" value="CAD7701374.1"/>
    <property type="molecule type" value="Genomic_DNA"/>
</dbReference>
<evidence type="ECO:0000313" key="3">
    <source>
        <dbReference type="EMBL" id="CAD7701374.1"/>
    </source>
</evidence>
<feature type="region of interest" description="Disordered" evidence="1">
    <location>
        <begin position="618"/>
        <end position="742"/>
    </location>
</feature>
<feature type="compositionally biased region" description="Polar residues" evidence="1">
    <location>
        <begin position="479"/>
        <end position="494"/>
    </location>
</feature>
<feature type="compositionally biased region" description="Polar residues" evidence="1">
    <location>
        <begin position="622"/>
        <end position="633"/>
    </location>
</feature>
<accession>A0A8S1J1K7</accession>
<dbReference type="InterPro" id="IPR028565">
    <property type="entry name" value="MHD"/>
</dbReference>
<feature type="compositionally biased region" description="Polar residues" evidence="1">
    <location>
        <begin position="657"/>
        <end position="669"/>
    </location>
</feature>
<dbReference type="Proteomes" id="UP000708148">
    <property type="component" value="Unassembled WGS sequence"/>
</dbReference>
<feature type="compositionally biased region" description="Polar residues" evidence="1">
    <location>
        <begin position="511"/>
        <end position="526"/>
    </location>
</feature>
<feature type="region of interest" description="Disordered" evidence="1">
    <location>
        <begin position="817"/>
        <end position="890"/>
    </location>
</feature>
<feature type="region of interest" description="Disordered" evidence="1">
    <location>
        <begin position="912"/>
        <end position="1217"/>
    </location>
</feature>
<proteinExistence type="predicted"/>
<feature type="compositionally biased region" description="Basic and acidic residues" evidence="1">
    <location>
        <begin position="997"/>
        <end position="1006"/>
    </location>
</feature>
<feature type="compositionally biased region" description="Polar residues" evidence="1">
    <location>
        <begin position="860"/>
        <end position="882"/>
    </location>
</feature>
<feature type="region of interest" description="Disordered" evidence="1">
    <location>
        <begin position="568"/>
        <end position="602"/>
    </location>
</feature>
<feature type="region of interest" description="Disordered" evidence="1">
    <location>
        <begin position="477"/>
        <end position="532"/>
    </location>
</feature>
<feature type="domain" description="MHD" evidence="2">
    <location>
        <begin position="1374"/>
        <end position="1637"/>
    </location>
</feature>
<feature type="compositionally biased region" description="Polar residues" evidence="1">
    <location>
        <begin position="820"/>
        <end position="833"/>
    </location>
</feature>
<feature type="compositionally biased region" description="Basic and acidic residues" evidence="1">
    <location>
        <begin position="912"/>
        <end position="923"/>
    </location>
</feature>
<feature type="compositionally biased region" description="Polar residues" evidence="1">
    <location>
        <begin position="942"/>
        <end position="956"/>
    </location>
</feature>
<name>A0A8S1J1K7_9CHLO</name>
<dbReference type="PROSITE" id="PS51072">
    <property type="entry name" value="MHD"/>
    <property type="match status" value="1"/>
</dbReference>
<keyword evidence="4" id="KW-1185">Reference proteome</keyword>
<feature type="region of interest" description="Disordered" evidence="1">
    <location>
        <begin position="51"/>
        <end position="105"/>
    </location>
</feature>
<evidence type="ECO:0000313" key="4">
    <source>
        <dbReference type="Proteomes" id="UP000708148"/>
    </source>
</evidence>
<feature type="compositionally biased region" description="Polar residues" evidence="1">
    <location>
        <begin position="676"/>
        <end position="689"/>
    </location>
</feature>
<feature type="compositionally biased region" description="Polar residues" evidence="1">
    <location>
        <begin position="568"/>
        <end position="579"/>
    </location>
</feature>
<reference evidence="3" key="1">
    <citation type="submission" date="2020-12" db="EMBL/GenBank/DDBJ databases">
        <authorList>
            <person name="Iha C."/>
        </authorList>
    </citation>
    <scope>NUCLEOTIDE SEQUENCE</scope>
</reference>
<feature type="compositionally biased region" description="Low complexity" evidence="1">
    <location>
        <begin position="1059"/>
        <end position="1093"/>
    </location>
</feature>